<dbReference type="OrthoDB" id="7364708at2"/>
<protein>
    <submittedName>
        <fullName evidence="3">Membrane-bound lysozyme-inhibitor of c-type lysozyme</fullName>
    </submittedName>
</protein>
<evidence type="ECO:0000313" key="4">
    <source>
        <dbReference type="Proteomes" id="UP000185678"/>
    </source>
</evidence>
<feature type="chain" id="PRO_5012771869" evidence="1">
    <location>
        <begin position="20"/>
        <end position="239"/>
    </location>
</feature>
<dbReference type="PROSITE" id="PS51257">
    <property type="entry name" value="PROKAR_LIPOPROTEIN"/>
    <property type="match status" value="1"/>
</dbReference>
<dbReference type="InterPro" id="IPR018660">
    <property type="entry name" value="MliC"/>
</dbReference>
<keyword evidence="1" id="KW-0732">Signal</keyword>
<keyword evidence="4" id="KW-1185">Reference proteome</keyword>
<reference evidence="3 4" key="1">
    <citation type="submission" date="2017-01" db="EMBL/GenBank/DDBJ databases">
        <authorList>
            <person name="Mah S.A."/>
            <person name="Swanson W.J."/>
            <person name="Moy G.W."/>
            <person name="Vacquier V.D."/>
        </authorList>
    </citation>
    <scope>NUCLEOTIDE SEQUENCE [LARGE SCALE GENOMIC DNA]</scope>
    <source>
        <strain evidence="3 4">DSM 11589</strain>
    </source>
</reference>
<dbReference type="Proteomes" id="UP000185678">
    <property type="component" value="Unassembled WGS sequence"/>
</dbReference>
<dbReference type="EMBL" id="FTOA01000003">
    <property type="protein sequence ID" value="SIS77197.1"/>
    <property type="molecule type" value="Genomic_DNA"/>
</dbReference>
<evidence type="ECO:0000259" key="2">
    <source>
        <dbReference type="Pfam" id="PF09864"/>
    </source>
</evidence>
<proteinExistence type="predicted"/>
<evidence type="ECO:0000256" key="1">
    <source>
        <dbReference type="SAM" id="SignalP"/>
    </source>
</evidence>
<accession>A0A1N7LTM6</accession>
<dbReference type="RefSeq" id="WP_076400297.1">
    <property type="nucleotide sequence ID" value="NZ_FTOA01000003.1"/>
</dbReference>
<dbReference type="Pfam" id="PF09864">
    <property type="entry name" value="MliC"/>
    <property type="match status" value="1"/>
</dbReference>
<feature type="domain" description="C-type lysozyme inhibitor" evidence="2">
    <location>
        <begin position="54"/>
        <end position="120"/>
    </location>
</feature>
<evidence type="ECO:0000313" key="3">
    <source>
        <dbReference type="EMBL" id="SIS77197.1"/>
    </source>
</evidence>
<dbReference type="STRING" id="80876.SAMN05421779_103549"/>
<sequence length="239" mass="25125">MTIRFSSVVMSLVSAAVMAVGLSGCVMTGSRPTSTSTASTPVASPQGEEVAWVYACGDGTRFTARFEPAQVRVFLPGRSVLLSQTGNGEDAVRYTKQLDIGEAGLITKGNQAVLSLPGTPDRQCTGAKGPGPWELARLAGVSFRAVGHGPEWFLEMGQDSGVVFTSEATGGRTMFPWGRPEADGDKAVWNLRGHNEMLTVLLSKRPCQDETSGETFEASVTVLMGGKTFQGCGKTLGGN</sequence>
<gene>
    <name evidence="3" type="ORF">SAMN05421779_103549</name>
</gene>
<organism evidence="3 4">
    <name type="scientific">Insolitispirillum peregrinum</name>
    <dbReference type="NCBI Taxonomy" id="80876"/>
    <lineage>
        <taxon>Bacteria</taxon>
        <taxon>Pseudomonadati</taxon>
        <taxon>Pseudomonadota</taxon>
        <taxon>Alphaproteobacteria</taxon>
        <taxon>Rhodospirillales</taxon>
        <taxon>Novispirillaceae</taxon>
        <taxon>Insolitispirillum</taxon>
    </lineage>
</organism>
<feature type="signal peptide" evidence="1">
    <location>
        <begin position="1"/>
        <end position="19"/>
    </location>
</feature>
<name>A0A1N7LTM6_9PROT</name>
<dbReference type="AlphaFoldDB" id="A0A1N7LTM6"/>